<evidence type="ECO:0000313" key="2">
    <source>
        <dbReference type="EMBL" id="KAL5103558.1"/>
    </source>
</evidence>
<organism evidence="2 3">
    <name type="scientific">Taenia crassiceps</name>
    <dbReference type="NCBI Taxonomy" id="6207"/>
    <lineage>
        <taxon>Eukaryota</taxon>
        <taxon>Metazoa</taxon>
        <taxon>Spiralia</taxon>
        <taxon>Lophotrochozoa</taxon>
        <taxon>Platyhelminthes</taxon>
        <taxon>Cestoda</taxon>
        <taxon>Eucestoda</taxon>
        <taxon>Cyclophyllidea</taxon>
        <taxon>Taeniidae</taxon>
        <taxon>Taenia</taxon>
    </lineage>
</organism>
<evidence type="ECO:0000256" key="1">
    <source>
        <dbReference type="SAM" id="MobiDB-lite"/>
    </source>
</evidence>
<accession>A0ABR4Q1W8</accession>
<feature type="compositionally biased region" description="Polar residues" evidence="1">
    <location>
        <begin position="33"/>
        <end position="46"/>
    </location>
</feature>
<proteinExistence type="predicted"/>
<reference evidence="2 3" key="1">
    <citation type="journal article" date="2022" name="Front. Cell. Infect. Microbiol.">
        <title>The Genomes of Two Strains of Taenia crassiceps the Animal Model for the Study of Human Cysticercosis.</title>
        <authorList>
            <person name="Bobes R.J."/>
            <person name="Estrada K."/>
            <person name="Rios-Valencia D.G."/>
            <person name="Calderon-Gallegos A."/>
            <person name="de la Torre P."/>
            <person name="Carrero J.C."/>
            <person name="Sanchez-Flores A."/>
            <person name="Laclette J.P."/>
        </authorList>
    </citation>
    <scope>NUCLEOTIDE SEQUENCE [LARGE SCALE GENOMIC DNA]</scope>
    <source>
        <strain evidence="2">WFUcys</strain>
    </source>
</reference>
<dbReference type="EMBL" id="JAKROA010000017">
    <property type="protein sequence ID" value="KAL5103558.1"/>
    <property type="molecule type" value="Genomic_DNA"/>
</dbReference>
<keyword evidence="3" id="KW-1185">Reference proteome</keyword>
<protein>
    <submittedName>
        <fullName evidence="2">Uncharacterized protein</fullName>
    </submittedName>
</protein>
<name>A0ABR4Q1W8_9CEST</name>
<feature type="region of interest" description="Disordered" evidence="1">
    <location>
        <begin position="1"/>
        <end position="59"/>
    </location>
</feature>
<evidence type="ECO:0000313" key="3">
    <source>
        <dbReference type="Proteomes" id="UP001651158"/>
    </source>
</evidence>
<dbReference type="Proteomes" id="UP001651158">
    <property type="component" value="Unassembled WGS sequence"/>
</dbReference>
<comment type="caution">
    <text evidence="2">The sequence shown here is derived from an EMBL/GenBank/DDBJ whole genome shotgun (WGS) entry which is preliminary data.</text>
</comment>
<sequence length="158" mass="17483">MVSSLSLPRGGIGERSHSSSAKLKARDQGDRLCQSQNVHGATPTSSLEEEEERDPLLGGPQSLLSHLALVLSRTSPIAPLPIPPTPQLPLALFPPDQELHHSYQALLTGCLTRDFRGKWINELVKKASLSERKKDFLKLPLQRLRIVKDDMLEDVLPL</sequence>
<gene>
    <name evidence="2" type="ORF">TcWFU_005875</name>
</gene>